<dbReference type="InterPro" id="IPR052159">
    <property type="entry name" value="Competence_DNA_uptake"/>
</dbReference>
<dbReference type="Proteomes" id="UP001243403">
    <property type="component" value="Unassembled WGS sequence"/>
</dbReference>
<organism evidence="2 3">
    <name type="scientific">Flavobacterium algoritolerans</name>
    <dbReference type="NCBI Taxonomy" id="3041254"/>
    <lineage>
        <taxon>Bacteria</taxon>
        <taxon>Pseudomonadati</taxon>
        <taxon>Bacteroidota</taxon>
        <taxon>Flavobacteriia</taxon>
        <taxon>Flavobacteriales</taxon>
        <taxon>Flavobacteriaceae</taxon>
        <taxon>Flavobacterium</taxon>
    </lineage>
</organism>
<dbReference type="Pfam" id="PF00753">
    <property type="entry name" value="Lactamase_B"/>
    <property type="match status" value="1"/>
</dbReference>
<evidence type="ECO:0000259" key="1">
    <source>
        <dbReference type="Pfam" id="PF00753"/>
    </source>
</evidence>
<dbReference type="EMBL" id="JASCRZ010000007">
    <property type="protein sequence ID" value="MDI5896016.1"/>
    <property type="molecule type" value="Genomic_DNA"/>
</dbReference>
<name>A0ABT6VCQ4_9FLAO</name>
<dbReference type="RefSeq" id="WP_282718447.1">
    <property type="nucleotide sequence ID" value="NZ_JASCRZ010000007.1"/>
</dbReference>
<dbReference type="Gene3D" id="3.60.15.10">
    <property type="entry name" value="Ribonuclease Z/Hydroxyacylglutathione hydrolase-like"/>
    <property type="match status" value="1"/>
</dbReference>
<comment type="caution">
    <text evidence="2">The sequence shown here is derived from an EMBL/GenBank/DDBJ whole genome shotgun (WGS) entry which is preliminary data.</text>
</comment>
<sequence length="359" mass="41358">MKIKILKAGNGDSILLSFKDGKENRNILIDGGIGDTYKSSSNVNGDLFKVIKQIQENEQCIDLLILTHFDDDHIGGILRWLNKDKEAPKLIKKVWFNSGKEIAKKFESDENKDLDIEITEGADDFHTSPKQGIKFEKYLRDNNLWEGQIIEQGLEFILFGAKFKILSPNNEKLDILLKLYEKQKDYFTSGNGEYDFKIPLKDFIDEENKLNFKFKGDTSIANGSSIAFIMEYENKNFLFLGDAHPSVVIEGLKMFGYDKYNPLNTELMKVSHHGSAYNTNKELLEIVKTDNYLISSNATKHGLPNKRTIARIIDNNPTAIICFNFDLKDKIFLEEDWSSFAFFKSKETNEFTYKWMKTI</sequence>
<dbReference type="InterPro" id="IPR001279">
    <property type="entry name" value="Metallo-B-lactamas"/>
</dbReference>
<dbReference type="PANTHER" id="PTHR30619">
    <property type="entry name" value="DNA INTERNALIZATION/COMPETENCE PROTEIN COMEC/REC2"/>
    <property type="match status" value="1"/>
</dbReference>
<reference evidence="2 3" key="1">
    <citation type="submission" date="2023-04" db="EMBL/GenBank/DDBJ databases">
        <title>Two novel species of Flavobacterium.</title>
        <authorList>
            <person name="Liu Q."/>
            <person name="Xin Y.-H."/>
        </authorList>
    </citation>
    <scope>NUCLEOTIDE SEQUENCE [LARGE SCALE GENOMIC DNA]</scope>
    <source>
        <strain evidence="2 3">LB1P51</strain>
    </source>
</reference>
<dbReference type="SUPFAM" id="SSF56281">
    <property type="entry name" value="Metallo-hydrolase/oxidoreductase"/>
    <property type="match status" value="1"/>
</dbReference>
<dbReference type="InterPro" id="IPR036866">
    <property type="entry name" value="RibonucZ/Hydroxyglut_hydro"/>
</dbReference>
<protein>
    <submittedName>
        <fullName evidence="2">MBL fold metallo-hydrolase</fullName>
    </submittedName>
</protein>
<dbReference type="PANTHER" id="PTHR30619:SF1">
    <property type="entry name" value="RECOMBINATION PROTEIN 2"/>
    <property type="match status" value="1"/>
</dbReference>
<proteinExistence type="predicted"/>
<feature type="domain" description="Metallo-beta-lactamase" evidence="1">
    <location>
        <begin position="12"/>
        <end position="291"/>
    </location>
</feature>
<keyword evidence="3" id="KW-1185">Reference proteome</keyword>
<evidence type="ECO:0000313" key="3">
    <source>
        <dbReference type="Proteomes" id="UP001243403"/>
    </source>
</evidence>
<gene>
    <name evidence="2" type="ORF">QLS65_14055</name>
</gene>
<accession>A0ABT6VCQ4</accession>
<evidence type="ECO:0000313" key="2">
    <source>
        <dbReference type="EMBL" id="MDI5896016.1"/>
    </source>
</evidence>